<dbReference type="AlphaFoldDB" id="A0AA38IWP8"/>
<dbReference type="InterPro" id="IPR001314">
    <property type="entry name" value="Peptidase_S1A"/>
</dbReference>
<keyword evidence="3" id="KW-0964">Secreted</keyword>
<evidence type="ECO:0000259" key="10">
    <source>
        <dbReference type="PROSITE" id="PS50240"/>
    </source>
</evidence>
<dbReference type="InterPro" id="IPR043504">
    <property type="entry name" value="Peptidase_S1_PA_chymotrypsin"/>
</dbReference>
<dbReference type="InterPro" id="IPR009003">
    <property type="entry name" value="Peptidase_S1_PA"/>
</dbReference>
<keyword evidence="4 8" id="KW-0645">Protease</keyword>
<dbReference type="InterPro" id="IPR033116">
    <property type="entry name" value="TRYPSIN_SER"/>
</dbReference>
<comment type="caution">
    <text evidence="11">The sequence shown here is derived from an EMBL/GenBank/DDBJ whole genome shotgun (WGS) entry which is preliminary data.</text>
</comment>
<reference evidence="11" key="1">
    <citation type="journal article" date="2023" name="G3 (Bethesda)">
        <title>Whole genome assemblies of Zophobas morio and Tenebrio molitor.</title>
        <authorList>
            <person name="Kaur S."/>
            <person name="Stinson S.A."/>
            <person name="diCenzo G.C."/>
        </authorList>
    </citation>
    <scope>NUCLEOTIDE SEQUENCE</scope>
    <source>
        <strain evidence="11">QUZm001</strain>
    </source>
</reference>
<dbReference type="PRINTS" id="PR00722">
    <property type="entry name" value="CHYMOTRYPSIN"/>
</dbReference>
<evidence type="ECO:0000256" key="9">
    <source>
        <dbReference type="SAM" id="SignalP"/>
    </source>
</evidence>
<dbReference type="PROSITE" id="PS00135">
    <property type="entry name" value="TRYPSIN_SER"/>
    <property type="match status" value="1"/>
</dbReference>
<dbReference type="PROSITE" id="PS00134">
    <property type="entry name" value="TRYPSIN_HIS"/>
    <property type="match status" value="1"/>
</dbReference>
<protein>
    <recommendedName>
        <fullName evidence="10">Peptidase S1 domain-containing protein</fullName>
    </recommendedName>
</protein>
<proteinExistence type="inferred from homology"/>
<evidence type="ECO:0000256" key="3">
    <source>
        <dbReference type="ARBA" id="ARBA00022525"/>
    </source>
</evidence>
<comment type="similarity">
    <text evidence="2">Belongs to the peptidase S1 family.</text>
</comment>
<dbReference type="Gene3D" id="2.40.10.10">
    <property type="entry name" value="Trypsin-like serine proteases"/>
    <property type="match status" value="1"/>
</dbReference>
<keyword evidence="6 8" id="KW-0720">Serine protease</keyword>
<evidence type="ECO:0000256" key="8">
    <source>
        <dbReference type="RuleBase" id="RU363034"/>
    </source>
</evidence>
<dbReference type="InterPro" id="IPR018114">
    <property type="entry name" value="TRYPSIN_HIS"/>
</dbReference>
<evidence type="ECO:0000256" key="4">
    <source>
        <dbReference type="ARBA" id="ARBA00022670"/>
    </source>
</evidence>
<comment type="subcellular location">
    <subcellularLocation>
        <location evidence="1">Secreted</location>
    </subcellularLocation>
</comment>
<dbReference type="Proteomes" id="UP001168821">
    <property type="component" value="Unassembled WGS sequence"/>
</dbReference>
<dbReference type="PANTHER" id="PTHR24276">
    <property type="entry name" value="POLYSERASE-RELATED"/>
    <property type="match status" value="1"/>
</dbReference>
<feature type="domain" description="Peptidase S1" evidence="10">
    <location>
        <begin position="42"/>
        <end position="273"/>
    </location>
</feature>
<keyword evidence="9" id="KW-0732">Signal</keyword>
<sequence length="276" mass="29350">MLIQLTILLLSTTCAIGNHFILINSALSDFLVIKGSPTGWRIVNGTDANIEDFPFIASLRFMDSHSCGATILNNNFILTAAHCVYRYPTSLLSLQSGLTTISSGFNAPNVARVSKIMVHENYTGGGGYYYDVAVVKLDTKLTYGPTVQPVVLAPAGNATPENAPATLIGWGLDKSGGSIQTHLQQVNIVVYSDDECEKIHAQTGPTNRKFNICAGVPEGGKGQCNGDSGGPLLVNGVQVGGVSWSIKPCTVKGYPGVFSKTATYVDWIYKQVADNS</sequence>
<dbReference type="SUPFAM" id="SSF50494">
    <property type="entry name" value="Trypsin-like serine proteases"/>
    <property type="match status" value="1"/>
</dbReference>
<evidence type="ECO:0000256" key="7">
    <source>
        <dbReference type="ARBA" id="ARBA00023157"/>
    </source>
</evidence>
<dbReference type="PROSITE" id="PS50240">
    <property type="entry name" value="TRYPSIN_DOM"/>
    <property type="match status" value="1"/>
</dbReference>
<evidence type="ECO:0000313" key="12">
    <source>
        <dbReference type="Proteomes" id="UP001168821"/>
    </source>
</evidence>
<evidence type="ECO:0000256" key="5">
    <source>
        <dbReference type="ARBA" id="ARBA00022801"/>
    </source>
</evidence>
<evidence type="ECO:0000256" key="1">
    <source>
        <dbReference type="ARBA" id="ARBA00004613"/>
    </source>
</evidence>
<dbReference type="CDD" id="cd00190">
    <property type="entry name" value="Tryp_SPc"/>
    <property type="match status" value="1"/>
</dbReference>
<keyword evidence="12" id="KW-1185">Reference proteome</keyword>
<dbReference type="GO" id="GO:0016485">
    <property type="term" value="P:protein processing"/>
    <property type="evidence" value="ECO:0007669"/>
    <property type="project" value="UniProtKB-ARBA"/>
</dbReference>
<dbReference type="EMBL" id="JALNTZ010000002">
    <property type="protein sequence ID" value="KAJ3660404.1"/>
    <property type="molecule type" value="Genomic_DNA"/>
</dbReference>
<dbReference type="InterPro" id="IPR001254">
    <property type="entry name" value="Trypsin_dom"/>
</dbReference>
<dbReference type="InterPro" id="IPR050430">
    <property type="entry name" value="Peptidase_S1"/>
</dbReference>
<gene>
    <name evidence="11" type="ORF">Zmor_004854</name>
</gene>
<dbReference type="Pfam" id="PF00089">
    <property type="entry name" value="Trypsin"/>
    <property type="match status" value="1"/>
</dbReference>
<evidence type="ECO:0000313" key="11">
    <source>
        <dbReference type="EMBL" id="KAJ3660404.1"/>
    </source>
</evidence>
<feature type="chain" id="PRO_5041256697" description="Peptidase S1 domain-containing protein" evidence="9">
    <location>
        <begin position="18"/>
        <end position="276"/>
    </location>
</feature>
<dbReference type="PANTHER" id="PTHR24276:SF98">
    <property type="entry name" value="FI18310P1-RELATED"/>
    <property type="match status" value="1"/>
</dbReference>
<feature type="signal peptide" evidence="9">
    <location>
        <begin position="1"/>
        <end position="17"/>
    </location>
</feature>
<evidence type="ECO:0000256" key="6">
    <source>
        <dbReference type="ARBA" id="ARBA00022825"/>
    </source>
</evidence>
<dbReference type="SMART" id="SM00020">
    <property type="entry name" value="Tryp_SPc"/>
    <property type="match status" value="1"/>
</dbReference>
<dbReference type="GO" id="GO:0005576">
    <property type="term" value="C:extracellular region"/>
    <property type="evidence" value="ECO:0007669"/>
    <property type="project" value="UniProtKB-SubCell"/>
</dbReference>
<keyword evidence="5 8" id="KW-0378">Hydrolase</keyword>
<name>A0AA38IWP8_9CUCU</name>
<accession>A0AA38IWP8</accession>
<keyword evidence="7" id="KW-1015">Disulfide bond</keyword>
<organism evidence="11 12">
    <name type="scientific">Zophobas morio</name>
    <dbReference type="NCBI Taxonomy" id="2755281"/>
    <lineage>
        <taxon>Eukaryota</taxon>
        <taxon>Metazoa</taxon>
        <taxon>Ecdysozoa</taxon>
        <taxon>Arthropoda</taxon>
        <taxon>Hexapoda</taxon>
        <taxon>Insecta</taxon>
        <taxon>Pterygota</taxon>
        <taxon>Neoptera</taxon>
        <taxon>Endopterygota</taxon>
        <taxon>Coleoptera</taxon>
        <taxon>Polyphaga</taxon>
        <taxon>Cucujiformia</taxon>
        <taxon>Tenebrionidae</taxon>
        <taxon>Zophobas</taxon>
    </lineage>
</organism>
<evidence type="ECO:0000256" key="2">
    <source>
        <dbReference type="ARBA" id="ARBA00007664"/>
    </source>
</evidence>
<dbReference type="FunFam" id="2.40.10.10:FF:000047">
    <property type="entry name" value="Trypsin eta"/>
    <property type="match status" value="1"/>
</dbReference>
<dbReference type="GO" id="GO:0004252">
    <property type="term" value="F:serine-type endopeptidase activity"/>
    <property type="evidence" value="ECO:0007669"/>
    <property type="project" value="InterPro"/>
</dbReference>